<dbReference type="InterPro" id="IPR003593">
    <property type="entry name" value="AAA+_ATPase"/>
</dbReference>
<organism evidence="10 11">
    <name type="scientific">Paenibacillus anaericanus</name>
    <dbReference type="NCBI Taxonomy" id="170367"/>
    <lineage>
        <taxon>Bacteria</taxon>
        <taxon>Bacillati</taxon>
        <taxon>Bacillota</taxon>
        <taxon>Bacilli</taxon>
        <taxon>Bacillales</taxon>
        <taxon>Paenibacillaceae</taxon>
        <taxon>Paenibacillus</taxon>
    </lineage>
</organism>
<keyword evidence="6" id="KW-0067">ATP-binding</keyword>
<dbReference type="InterPro" id="IPR003439">
    <property type="entry name" value="ABC_transporter-like_ATP-bd"/>
</dbReference>
<dbReference type="InterPro" id="IPR017871">
    <property type="entry name" value="ABC_transporter-like_CS"/>
</dbReference>
<keyword evidence="5" id="KW-0547">Nucleotide-binding</keyword>
<evidence type="ECO:0000256" key="4">
    <source>
        <dbReference type="ARBA" id="ARBA00022475"/>
    </source>
</evidence>
<evidence type="ECO:0000256" key="3">
    <source>
        <dbReference type="ARBA" id="ARBA00022448"/>
    </source>
</evidence>
<evidence type="ECO:0000259" key="9">
    <source>
        <dbReference type="PROSITE" id="PS50893"/>
    </source>
</evidence>
<dbReference type="PROSITE" id="PS50893">
    <property type="entry name" value="ABC_TRANSPORTER_2"/>
    <property type="match status" value="1"/>
</dbReference>
<dbReference type="EMBL" id="RZNY01000041">
    <property type="protein sequence ID" value="RUT39644.1"/>
    <property type="molecule type" value="Genomic_DNA"/>
</dbReference>
<evidence type="ECO:0000256" key="8">
    <source>
        <dbReference type="ARBA" id="ARBA00023136"/>
    </source>
</evidence>
<name>A0A433XXH9_9BACL</name>
<dbReference type="RefSeq" id="WP_127194922.1">
    <property type="nucleotide sequence ID" value="NZ_RZNY01000041.1"/>
</dbReference>
<dbReference type="InterPro" id="IPR050095">
    <property type="entry name" value="ECF_ABC_transporter_ATP-bd"/>
</dbReference>
<evidence type="ECO:0000313" key="10">
    <source>
        <dbReference type="EMBL" id="RUT39644.1"/>
    </source>
</evidence>
<evidence type="ECO:0000256" key="7">
    <source>
        <dbReference type="ARBA" id="ARBA00022967"/>
    </source>
</evidence>
<feature type="domain" description="ABC transporter" evidence="9">
    <location>
        <begin position="3"/>
        <end position="248"/>
    </location>
</feature>
<dbReference type="GO" id="GO:0016887">
    <property type="term" value="F:ATP hydrolysis activity"/>
    <property type="evidence" value="ECO:0007669"/>
    <property type="project" value="InterPro"/>
</dbReference>
<dbReference type="InterPro" id="IPR027417">
    <property type="entry name" value="P-loop_NTPase"/>
</dbReference>
<reference evidence="10 11" key="1">
    <citation type="submission" date="2018-12" db="EMBL/GenBank/DDBJ databases">
        <authorList>
            <person name="Sun L."/>
            <person name="Chen Z."/>
        </authorList>
    </citation>
    <scope>NUCLEOTIDE SEQUENCE [LARGE SCALE GENOMIC DNA]</scope>
    <source>
        <strain evidence="10 11">DSM 15890</strain>
    </source>
</reference>
<keyword evidence="11" id="KW-1185">Reference proteome</keyword>
<protein>
    <submittedName>
        <fullName evidence="10">Energy-coupling factor transporter ATPase</fullName>
    </submittedName>
</protein>
<keyword evidence="8" id="KW-0472">Membrane</keyword>
<evidence type="ECO:0000256" key="5">
    <source>
        <dbReference type="ARBA" id="ARBA00022741"/>
    </source>
</evidence>
<dbReference type="GO" id="GO:0042626">
    <property type="term" value="F:ATPase-coupled transmembrane transporter activity"/>
    <property type="evidence" value="ECO:0007669"/>
    <property type="project" value="TreeGrafter"/>
</dbReference>
<keyword evidence="4" id="KW-1003">Cell membrane</keyword>
<gene>
    <name evidence="10" type="ORF">EJP82_25720</name>
</gene>
<keyword evidence="7" id="KW-1278">Translocase</keyword>
<dbReference type="Gene3D" id="3.40.50.300">
    <property type="entry name" value="P-loop containing nucleotide triphosphate hydrolases"/>
    <property type="match status" value="1"/>
</dbReference>
<dbReference type="InterPro" id="IPR015856">
    <property type="entry name" value="ABC_transpr_CbiO/EcfA_su"/>
</dbReference>
<dbReference type="PANTHER" id="PTHR43553">
    <property type="entry name" value="HEAVY METAL TRANSPORTER"/>
    <property type="match status" value="1"/>
</dbReference>
<keyword evidence="3" id="KW-0813">Transport</keyword>
<evidence type="ECO:0000313" key="11">
    <source>
        <dbReference type="Proteomes" id="UP000279446"/>
    </source>
</evidence>
<evidence type="ECO:0000256" key="2">
    <source>
        <dbReference type="ARBA" id="ARBA00005417"/>
    </source>
</evidence>
<dbReference type="CDD" id="cd03225">
    <property type="entry name" value="ABC_cobalt_CbiO_domain1"/>
    <property type="match status" value="1"/>
</dbReference>
<comment type="subcellular location">
    <subcellularLocation>
        <location evidence="1">Cell membrane</location>
        <topology evidence="1">Peripheral membrane protein</topology>
    </subcellularLocation>
</comment>
<dbReference type="PROSITE" id="PS00211">
    <property type="entry name" value="ABC_TRANSPORTER_1"/>
    <property type="match status" value="1"/>
</dbReference>
<dbReference type="OrthoDB" id="9784332at2"/>
<accession>A0A433XXH9</accession>
<comment type="caution">
    <text evidence="10">The sequence shown here is derived from an EMBL/GenBank/DDBJ whole genome shotgun (WGS) entry which is preliminary data.</text>
</comment>
<dbReference type="GO" id="GO:0005524">
    <property type="term" value="F:ATP binding"/>
    <property type="evidence" value="ECO:0007669"/>
    <property type="project" value="UniProtKB-KW"/>
</dbReference>
<dbReference type="Pfam" id="PF00005">
    <property type="entry name" value="ABC_tran"/>
    <property type="match status" value="1"/>
</dbReference>
<dbReference type="SMART" id="SM00382">
    <property type="entry name" value="AAA"/>
    <property type="match status" value="1"/>
</dbReference>
<comment type="similarity">
    <text evidence="2">Belongs to the ABC transporter superfamily.</text>
</comment>
<sequence length="292" mass="32447">MQIQLNNVSFTYEKKKRKTTSFLAPPVLNQLHITIKSGEMLAIAGKSGSGKSTFLQLLKGFLAPTTGNVLLDDIDPNSSRKPELFDQVGYIFQYPEHQLFSTTVFDDIAFGLQSAKLPKEIKEQKVRKAMEVVQLDYEEFKDRSPFELSGGEKRRVAIAGVVVLEPKLLILDEPTAGLDLPSRTALFQLLHQMNEEQGLTIIWVSHQLDEIVNHASRLLALKNGIFIADGSPVTTLSDPELLESFGWEEPSALVVSRMLRQFGITSSNGKLSPEEAADAISLILNQQQILVK</sequence>
<dbReference type="AlphaFoldDB" id="A0A433XXH9"/>
<dbReference type="SUPFAM" id="SSF52540">
    <property type="entry name" value="P-loop containing nucleoside triphosphate hydrolases"/>
    <property type="match status" value="1"/>
</dbReference>
<dbReference type="GO" id="GO:0015087">
    <property type="term" value="F:cobalt ion transmembrane transporter activity"/>
    <property type="evidence" value="ECO:0007669"/>
    <property type="project" value="UniProtKB-ARBA"/>
</dbReference>
<proteinExistence type="inferred from homology"/>
<dbReference type="GO" id="GO:0043190">
    <property type="term" value="C:ATP-binding cassette (ABC) transporter complex"/>
    <property type="evidence" value="ECO:0007669"/>
    <property type="project" value="TreeGrafter"/>
</dbReference>
<dbReference type="Proteomes" id="UP000279446">
    <property type="component" value="Unassembled WGS sequence"/>
</dbReference>
<evidence type="ECO:0000256" key="1">
    <source>
        <dbReference type="ARBA" id="ARBA00004202"/>
    </source>
</evidence>
<dbReference type="FunFam" id="3.40.50.300:FF:000224">
    <property type="entry name" value="Energy-coupling factor transporter ATP-binding protein EcfA"/>
    <property type="match status" value="1"/>
</dbReference>
<evidence type="ECO:0000256" key="6">
    <source>
        <dbReference type="ARBA" id="ARBA00022840"/>
    </source>
</evidence>